<dbReference type="OrthoDB" id="9804023at2"/>
<feature type="region of interest" description="Disordered" evidence="1">
    <location>
        <begin position="593"/>
        <end position="620"/>
    </location>
</feature>
<reference evidence="4 5" key="1">
    <citation type="submission" date="2016-10" db="EMBL/GenBank/DDBJ databases">
        <authorList>
            <person name="de Groot N.N."/>
        </authorList>
    </citation>
    <scope>NUCLEOTIDE SEQUENCE [LARGE SCALE GENOMIC DNA]</scope>
    <source>
        <strain evidence="4 5">NP_1H</strain>
    </source>
</reference>
<dbReference type="SMART" id="SM00460">
    <property type="entry name" value="TGc"/>
    <property type="match status" value="1"/>
</dbReference>
<dbReference type="RefSeq" id="WP_090588243.1">
    <property type="nucleotide sequence ID" value="NZ_FNDT01000027.1"/>
</dbReference>
<dbReference type="AlphaFoldDB" id="A0A1G8NYW2"/>
<feature type="transmembrane region" description="Helical" evidence="2">
    <location>
        <begin position="189"/>
        <end position="207"/>
    </location>
</feature>
<feature type="region of interest" description="Disordered" evidence="1">
    <location>
        <begin position="1"/>
        <end position="24"/>
    </location>
</feature>
<dbReference type="InterPro" id="IPR002931">
    <property type="entry name" value="Transglutaminase-like"/>
</dbReference>
<evidence type="ECO:0000313" key="4">
    <source>
        <dbReference type="EMBL" id="SDI85196.1"/>
    </source>
</evidence>
<accession>A0A1G8NYW2</accession>
<organism evidence="4 5">
    <name type="scientific">Arthrobacter subterraneus</name>
    <dbReference type="NCBI Taxonomy" id="335973"/>
    <lineage>
        <taxon>Bacteria</taxon>
        <taxon>Bacillati</taxon>
        <taxon>Actinomycetota</taxon>
        <taxon>Actinomycetes</taxon>
        <taxon>Micrococcales</taxon>
        <taxon>Micrococcaceae</taxon>
        <taxon>Arthrobacter</taxon>
    </lineage>
</organism>
<feature type="transmembrane region" description="Helical" evidence="2">
    <location>
        <begin position="82"/>
        <end position="100"/>
    </location>
</feature>
<name>A0A1G8NYW2_9MICC</name>
<feature type="transmembrane region" description="Helical" evidence="2">
    <location>
        <begin position="626"/>
        <end position="646"/>
    </location>
</feature>
<feature type="transmembrane region" description="Helical" evidence="2">
    <location>
        <begin position="136"/>
        <end position="157"/>
    </location>
</feature>
<feature type="transmembrane region" description="Helical" evidence="2">
    <location>
        <begin position="52"/>
        <end position="73"/>
    </location>
</feature>
<dbReference type="Pfam" id="PF11992">
    <property type="entry name" value="TgpA_N"/>
    <property type="match status" value="1"/>
</dbReference>
<sequence>MTTTLLPAPSRPVQRPAQQRRTPHDQRHFVLSLVSMAAVILASLSLNGVIQGWLWLPSVALTVGSVFTGMAVARRLHFPDPLIFVTGLLVLIGTVNWQYFSAQSILGAIPGPEFPERLTFLLKDAEDTVVSQLAPVLPGVGILLIISATTGLMAVLMDTLAITLRMPAVSGIILLVILIPPAIIKPDGVGIPAFVAAVTGYLLLLAAGQWREKPRKTASTGRTSAGFFTRAVSIGAVALTTALVLPLMIPGFNSGAFPQGSRLNAWGTTTGLNPSVTLGNDLRNPTSFGRITYATNADEPLYLRSSTLEDFSGQRWEPDQRLDSRRTGIRAMGGNNRTGSPIVTTITTGSFTSPWLLAPYAPTSITNVEGMWTWDPQNLTILASDGGSTAQQTYQVRSSTPELTRELLAGIGPVPGGEVSPDFMTLPDDIPAAVETTARALTAETVNPFYKAMAIQNYLRGEEFTYSLEAPVEGGYDGTSMGVIERFLDVKAGYCVQFAGTMAVMARLVGIPSRVAVGYVPGAPTGNTIRGPDGEELTEFAVDSRDAHAWPELYFRDVGWVKFEPTPGRGVVPDYAQPQPRPSEVLAEDNLTPQDLPLSGAQPPSTPDAAPVPSDGQTDRSRLGQIGVLTAGTLLLLALITVTPFLRREARSSRRRRLLTSGTHNPARMAWAETTEIASDYGYPMVPADTPRTFAERLRSKAALEGQAAVSLSRLQHAYEIEEFAQTTGSPRQAAGTLHTWEDVQTVISALHRTAKPTTRLKAQLLPYSLRHPFQSDRTLGYRRPAAGFKEALTGGQPESKSGG</sequence>
<feature type="transmembrane region" description="Helical" evidence="2">
    <location>
        <begin position="29"/>
        <end position="46"/>
    </location>
</feature>
<dbReference type="Gene3D" id="3.10.620.30">
    <property type="match status" value="1"/>
</dbReference>
<dbReference type="SUPFAM" id="SSF54001">
    <property type="entry name" value="Cysteine proteinases"/>
    <property type="match status" value="1"/>
</dbReference>
<evidence type="ECO:0000259" key="3">
    <source>
        <dbReference type="SMART" id="SM00460"/>
    </source>
</evidence>
<keyword evidence="2" id="KW-0812">Transmembrane</keyword>
<feature type="transmembrane region" description="Helical" evidence="2">
    <location>
        <begin position="164"/>
        <end position="183"/>
    </location>
</feature>
<keyword evidence="2" id="KW-1133">Transmembrane helix</keyword>
<evidence type="ECO:0000256" key="2">
    <source>
        <dbReference type="SAM" id="Phobius"/>
    </source>
</evidence>
<dbReference type="PANTHER" id="PTHR42736:SF1">
    <property type="entry name" value="PROTEIN-GLUTAMINE GAMMA-GLUTAMYLTRANSFERASE"/>
    <property type="match status" value="1"/>
</dbReference>
<feature type="transmembrane region" description="Helical" evidence="2">
    <location>
        <begin position="227"/>
        <end position="249"/>
    </location>
</feature>
<proteinExistence type="predicted"/>
<keyword evidence="5" id="KW-1185">Reference proteome</keyword>
<gene>
    <name evidence="4" type="ORF">SAMN04488693_12715</name>
</gene>
<dbReference type="InterPro" id="IPR021878">
    <property type="entry name" value="TgpA_N"/>
</dbReference>
<evidence type="ECO:0000256" key="1">
    <source>
        <dbReference type="SAM" id="MobiDB-lite"/>
    </source>
</evidence>
<keyword evidence="2" id="KW-0472">Membrane</keyword>
<dbReference type="InterPro" id="IPR052901">
    <property type="entry name" value="Bact_TGase-like"/>
</dbReference>
<dbReference type="InterPro" id="IPR038765">
    <property type="entry name" value="Papain-like_cys_pep_sf"/>
</dbReference>
<dbReference type="EMBL" id="FNDT01000027">
    <property type="protein sequence ID" value="SDI85196.1"/>
    <property type="molecule type" value="Genomic_DNA"/>
</dbReference>
<dbReference type="PANTHER" id="PTHR42736">
    <property type="entry name" value="PROTEIN-GLUTAMINE GAMMA-GLUTAMYLTRANSFERASE"/>
    <property type="match status" value="1"/>
</dbReference>
<feature type="domain" description="Transglutaminase-like" evidence="3">
    <location>
        <begin position="487"/>
        <end position="567"/>
    </location>
</feature>
<dbReference type="Proteomes" id="UP000199258">
    <property type="component" value="Unassembled WGS sequence"/>
</dbReference>
<evidence type="ECO:0000313" key="5">
    <source>
        <dbReference type="Proteomes" id="UP000199258"/>
    </source>
</evidence>
<dbReference type="STRING" id="335973.SAMN04488693_12715"/>
<dbReference type="Pfam" id="PF01841">
    <property type="entry name" value="Transglut_core"/>
    <property type="match status" value="1"/>
</dbReference>
<protein>
    <recommendedName>
        <fullName evidence="3">Transglutaminase-like domain-containing protein</fullName>
    </recommendedName>
</protein>